<dbReference type="InterPro" id="IPR027417">
    <property type="entry name" value="P-loop_NTPase"/>
</dbReference>
<dbReference type="Gene3D" id="3.40.50.300">
    <property type="entry name" value="P-loop containing nucleotide triphosphate hydrolases"/>
    <property type="match status" value="1"/>
</dbReference>
<dbReference type="GO" id="GO:0008408">
    <property type="term" value="F:3'-5' exonuclease activity"/>
    <property type="evidence" value="ECO:0007669"/>
    <property type="project" value="InterPro"/>
</dbReference>
<evidence type="ECO:0000256" key="4">
    <source>
        <dbReference type="ARBA" id="ARBA00022695"/>
    </source>
</evidence>
<protein>
    <recommendedName>
        <fullName evidence="2">DNA polymerase III subunit delta'</fullName>
        <ecNumber evidence="1">2.7.7.7</ecNumber>
    </recommendedName>
</protein>
<evidence type="ECO:0000256" key="6">
    <source>
        <dbReference type="ARBA" id="ARBA00022932"/>
    </source>
</evidence>
<evidence type="ECO:0000313" key="10">
    <source>
        <dbReference type="Proteomes" id="UP001241537"/>
    </source>
</evidence>
<evidence type="ECO:0000256" key="3">
    <source>
        <dbReference type="ARBA" id="ARBA00022679"/>
    </source>
</evidence>
<dbReference type="SUPFAM" id="SSF52540">
    <property type="entry name" value="P-loop containing nucleoside triphosphate hydrolases"/>
    <property type="match status" value="1"/>
</dbReference>
<evidence type="ECO:0000256" key="7">
    <source>
        <dbReference type="ARBA" id="ARBA00049244"/>
    </source>
</evidence>
<evidence type="ECO:0000256" key="1">
    <source>
        <dbReference type="ARBA" id="ARBA00012417"/>
    </source>
</evidence>
<dbReference type="PANTHER" id="PTHR11669">
    <property type="entry name" value="REPLICATION FACTOR C / DNA POLYMERASE III GAMMA-TAU SUBUNIT"/>
    <property type="match status" value="1"/>
</dbReference>
<dbReference type="EC" id="2.7.7.7" evidence="1"/>
<comment type="catalytic activity">
    <reaction evidence="7">
        <text>DNA(n) + a 2'-deoxyribonucleoside 5'-triphosphate = DNA(n+1) + diphosphate</text>
        <dbReference type="Rhea" id="RHEA:22508"/>
        <dbReference type="Rhea" id="RHEA-COMP:17339"/>
        <dbReference type="Rhea" id="RHEA-COMP:17340"/>
        <dbReference type="ChEBI" id="CHEBI:33019"/>
        <dbReference type="ChEBI" id="CHEBI:61560"/>
        <dbReference type="ChEBI" id="CHEBI:173112"/>
        <dbReference type="EC" id="2.7.7.7"/>
    </reaction>
</comment>
<dbReference type="Pfam" id="PF09115">
    <property type="entry name" value="DNApol3-delta_C"/>
    <property type="match status" value="1"/>
</dbReference>
<dbReference type="RefSeq" id="WP_307253015.1">
    <property type="nucleotide sequence ID" value="NZ_JAUSTO010000002.1"/>
</dbReference>
<organism evidence="9 10">
    <name type="scientific">Moryella indoligenes</name>
    <dbReference type="NCBI Taxonomy" id="371674"/>
    <lineage>
        <taxon>Bacteria</taxon>
        <taxon>Bacillati</taxon>
        <taxon>Bacillota</taxon>
        <taxon>Clostridia</taxon>
        <taxon>Lachnospirales</taxon>
        <taxon>Lachnospiraceae</taxon>
        <taxon>Moryella</taxon>
    </lineage>
</organism>
<dbReference type="Pfam" id="PF13177">
    <property type="entry name" value="DNA_pol3_delta2"/>
    <property type="match status" value="1"/>
</dbReference>
<proteinExistence type="predicted"/>
<dbReference type="InterPro" id="IPR015199">
    <property type="entry name" value="DNA_pol_III_delta_C"/>
</dbReference>
<dbReference type="InterPro" id="IPR004622">
    <property type="entry name" value="DNA_pol_HolB"/>
</dbReference>
<keyword evidence="6" id="KW-0239">DNA-directed DNA polymerase</keyword>
<dbReference type="GO" id="GO:0009360">
    <property type="term" value="C:DNA polymerase III complex"/>
    <property type="evidence" value="ECO:0007669"/>
    <property type="project" value="InterPro"/>
</dbReference>
<gene>
    <name evidence="9" type="ORF">J2S20_000553</name>
</gene>
<comment type="caution">
    <text evidence="9">The sequence shown here is derived from an EMBL/GenBank/DDBJ whole genome shotgun (WGS) entry which is preliminary data.</text>
</comment>
<sequence length="334" mass="37758">MLDFSDVAGQDSVKEHLRTALRSGRISHAYMLIGEKGLGKQTLADAFAKMLFCEKDSLHPCGSCHACRQVEALTHPDLIHLRHEKPNSIGVDDVREQLAAEVAIRPFSGRKRVFVVPEAEKMTVQAQNALLKTIEEPPEYAVIFLLTKSEEALLETIRSRCVKLKLRPVAERELAAALLRRGDISRERVLLAARFARGIPGLAEQMAVSEEFQKRCEETLELLLHLPQANAVFVNEAAEKLQALYPELRELLEFLRMYYRDLLCAKQDHSGENLIFAGYETRLLRAAKELSFPTAGRILDEINRMEDRLRANVNPELALELLLQEIRQGGRKGK</sequence>
<name>A0AAE3V8Z6_9FIRM</name>
<keyword evidence="4 9" id="KW-0548">Nucleotidyltransferase</keyword>
<dbReference type="AlphaFoldDB" id="A0AAE3V8Z6"/>
<dbReference type="GO" id="GO:0006261">
    <property type="term" value="P:DNA-templated DNA replication"/>
    <property type="evidence" value="ECO:0007669"/>
    <property type="project" value="TreeGrafter"/>
</dbReference>
<evidence type="ECO:0000313" key="9">
    <source>
        <dbReference type="EMBL" id="MDQ0151873.1"/>
    </source>
</evidence>
<evidence type="ECO:0000256" key="2">
    <source>
        <dbReference type="ARBA" id="ARBA00014363"/>
    </source>
</evidence>
<dbReference type="GO" id="GO:0003677">
    <property type="term" value="F:DNA binding"/>
    <property type="evidence" value="ECO:0007669"/>
    <property type="project" value="InterPro"/>
</dbReference>
<evidence type="ECO:0000256" key="5">
    <source>
        <dbReference type="ARBA" id="ARBA00022705"/>
    </source>
</evidence>
<keyword evidence="10" id="KW-1185">Reference proteome</keyword>
<keyword evidence="5" id="KW-0235">DNA replication</keyword>
<dbReference type="InterPro" id="IPR050238">
    <property type="entry name" value="DNA_Rep/Repair_Clamp_Loader"/>
</dbReference>
<reference evidence="9" key="1">
    <citation type="submission" date="2023-07" db="EMBL/GenBank/DDBJ databases">
        <title>Genomic Encyclopedia of Type Strains, Phase IV (KMG-IV): sequencing the most valuable type-strain genomes for metagenomic binning, comparative biology and taxonomic classification.</title>
        <authorList>
            <person name="Goeker M."/>
        </authorList>
    </citation>
    <scope>NUCLEOTIDE SEQUENCE</scope>
    <source>
        <strain evidence="9">DSM 19659</strain>
    </source>
</reference>
<dbReference type="Proteomes" id="UP001241537">
    <property type="component" value="Unassembled WGS sequence"/>
</dbReference>
<keyword evidence="3 9" id="KW-0808">Transferase</keyword>
<evidence type="ECO:0000259" key="8">
    <source>
        <dbReference type="Pfam" id="PF09115"/>
    </source>
</evidence>
<accession>A0AAE3V8Z6</accession>
<dbReference type="PANTHER" id="PTHR11669:SF8">
    <property type="entry name" value="DNA POLYMERASE III SUBUNIT DELTA"/>
    <property type="match status" value="1"/>
</dbReference>
<dbReference type="EMBL" id="JAUSTO010000002">
    <property type="protein sequence ID" value="MDQ0151873.1"/>
    <property type="molecule type" value="Genomic_DNA"/>
</dbReference>
<feature type="domain" description="DNA polymerase III delta subunit C-terminal" evidence="8">
    <location>
        <begin position="221"/>
        <end position="326"/>
    </location>
</feature>
<dbReference type="NCBIfam" id="TIGR00678">
    <property type="entry name" value="holB"/>
    <property type="match status" value="1"/>
</dbReference>
<dbReference type="GO" id="GO:0003887">
    <property type="term" value="F:DNA-directed DNA polymerase activity"/>
    <property type="evidence" value="ECO:0007669"/>
    <property type="project" value="UniProtKB-KW"/>
</dbReference>